<dbReference type="PANTHER" id="PTHR12864">
    <property type="entry name" value="RAN BINDING PROTEIN 9-RELATED"/>
    <property type="match status" value="1"/>
</dbReference>
<evidence type="ECO:0000259" key="1">
    <source>
        <dbReference type="PROSITE" id="PS50897"/>
    </source>
</evidence>
<evidence type="ECO:0000313" key="3">
    <source>
        <dbReference type="Proteomes" id="UP000242180"/>
    </source>
</evidence>
<sequence>MDATCRSLITEYLIHNCYKNTAKAFIKDAKIFTQPDELSTATKSIHTNGNGVDRRKLHRKSLNDDDMEIDDDISDDTDPKTWQLLDARKAIYDAVLDGQIPTALDLLSQHFPQFISEDPYAPSLTGPTPMQTVFCQLRCQQFVEIVRASEPEQAIAFAQQHLQPLRKLFPDMTAEVSSLIAYPDPHNSHASHLLTQERRDQLAESVNAVVLGFCGLPRESALERLQKQMILVESELSVDTDDAPTLDKSNRDKMLM</sequence>
<keyword evidence="3" id="KW-1185">Reference proteome</keyword>
<dbReference type="OrthoDB" id="2415936at2759"/>
<comment type="caution">
    <text evidence="2">The sequence shown here is derived from an EMBL/GenBank/DDBJ whole genome shotgun (WGS) entry which is preliminary data.</text>
</comment>
<accession>A0A1X2GZH1</accession>
<feature type="domain" description="CTLH" evidence="1">
    <location>
        <begin position="85"/>
        <end position="153"/>
    </location>
</feature>
<dbReference type="InParanoid" id="A0A1X2GZH1"/>
<dbReference type="Pfam" id="PF10607">
    <property type="entry name" value="CTLH"/>
    <property type="match status" value="1"/>
</dbReference>
<gene>
    <name evidence="2" type="ORF">BCR43DRAFT_567150</name>
</gene>
<dbReference type="InterPro" id="IPR006594">
    <property type="entry name" value="LisH"/>
</dbReference>
<dbReference type="EMBL" id="MCGN01000013">
    <property type="protein sequence ID" value="ORY89936.1"/>
    <property type="molecule type" value="Genomic_DNA"/>
</dbReference>
<dbReference type="AlphaFoldDB" id="A0A1X2GZH1"/>
<dbReference type="InterPro" id="IPR024964">
    <property type="entry name" value="CTLH/CRA"/>
</dbReference>
<dbReference type="SMART" id="SM00668">
    <property type="entry name" value="CTLH"/>
    <property type="match status" value="1"/>
</dbReference>
<proteinExistence type="predicted"/>
<dbReference type="InterPro" id="IPR050618">
    <property type="entry name" value="Ubq-SigPath_Reg"/>
</dbReference>
<dbReference type="OMA" id="DSECHSM"/>
<dbReference type="PROSITE" id="PS50897">
    <property type="entry name" value="CTLH"/>
    <property type="match status" value="1"/>
</dbReference>
<reference evidence="2 3" key="1">
    <citation type="submission" date="2016-07" db="EMBL/GenBank/DDBJ databases">
        <title>Pervasive Adenine N6-methylation of Active Genes in Fungi.</title>
        <authorList>
            <consortium name="DOE Joint Genome Institute"/>
            <person name="Mondo S.J."/>
            <person name="Dannebaum R.O."/>
            <person name="Kuo R.C."/>
            <person name="Labutti K."/>
            <person name="Haridas S."/>
            <person name="Kuo A."/>
            <person name="Salamov A."/>
            <person name="Ahrendt S.R."/>
            <person name="Lipzen A."/>
            <person name="Sullivan W."/>
            <person name="Andreopoulos W.B."/>
            <person name="Clum A."/>
            <person name="Lindquist E."/>
            <person name="Daum C."/>
            <person name="Ramamoorthy G.K."/>
            <person name="Gryganskyi A."/>
            <person name="Culley D."/>
            <person name="Magnuson J.K."/>
            <person name="James T.Y."/>
            <person name="O'Malley M.A."/>
            <person name="Stajich J.E."/>
            <person name="Spatafora J.W."/>
            <person name="Visel A."/>
            <person name="Grigoriev I.V."/>
        </authorList>
    </citation>
    <scope>NUCLEOTIDE SEQUENCE [LARGE SCALE GENOMIC DNA]</scope>
    <source>
        <strain evidence="2 3">NRRL 2496</strain>
    </source>
</reference>
<evidence type="ECO:0000313" key="2">
    <source>
        <dbReference type="EMBL" id="ORY89936.1"/>
    </source>
</evidence>
<organism evidence="2 3">
    <name type="scientific">Syncephalastrum racemosum</name>
    <name type="common">Filamentous fungus</name>
    <dbReference type="NCBI Taxonomy" id="13706"/>
    <lineage>
        <taxon>Eukaryota</taxon>
        <taxon>Fungi</taxon>
        <taxon>Fungi incertae sedis</taxon>
        <taxon>Mucoromycota</taxon>
        <taxon>Mucoromycotina</taxon>
        <taxon>Mucoromycetes</taxon>
        <taxon>Mucorales</taxon>
        <taxon>Syncephalastraceae</taxon>
        <taxon>Syncephalastrum</taxon>
    </lineage>
</organism>
<dbReference type="Proteomes" id="UP000242180">
    <property type="component" value="Unassembled WGS sequence"/>
</dbReference>
<dbReference type="InterPro" id="IPR006595">
    <property type="entry name" value="CTLH_C"/>
</dbReference>
<dbReference type="InterPro" id="IPR013144">
    <property type="entry name" value="CRA_dom"/>
</dbReference>
<dbReference type="STRING" id="13706.A0A1X2GZH1"/>
<protein>
    <submittedName>
        <fullName evidence="2">CTLH/CRA C-terminal to lish motif domain-domain-containing protein</fullName>
    </submittedName>
</protein>
<name>A0A1X2GZH1_SYNRA</name>
<dbReference type="SMART" id="SM00757">
    <property type="entry name" value="CRA"/>
    <property type="match status" value="1"/>
</dbReference>
<dbReference type="PROSITE" id="PS50896">
    <property type="entry name" value="LISH"/>
    <property type="match status" value="1"/>
</dbReference>